<evidence type="ECO:0000313" key="3">
    <source>
        <dbReference type="Proteomes" id="UP000289437"/>
    </source>
</evidence>
<dbReference type="PANTHER" id="PTHR36173">
    <property type="entry name" value="RIBONUCLEASE VAPC16-RELATED"/>
    <property type="match status" value="1"/>
</dbReference>
<protein>
    <recommendedName>
        <fullName evidence="1">PIN domain-containing protein</fullName>
    </recommendedName>
</protein>
<sequence length="128" mass="14176">MRLLLDSNVLLWAIYSRAHLTEQVKTLLADEENELCVSHATLWKLLSKIGRSKLLLAGTSVHDAMSKVQDLGVTFLPIDEDLILAAASLPHHNSDPFDRMLIAQAVAEKLPVLTADGQFSLFDVSVIW</sequence>
<dbReference type="InterPro" id="IPR052919">
    <property type="entry name" value="TA_system_RNase"/>
</dbReference>
<reference evidence="3" key="2">
    <citation type="submission" date="2019-02" db="EMBL/GenBank/DDBJ databases">
        <title>Granulicella sibirica sp. nov., a psychrotolerant acidobacterium isolated from an organic soil layer in forested tundra, West Siberia.</title>
        <authorList>
            <person name="Oshkin I.Y."/>
            <person name="Kulichevskaya I.S."/>
            <person name="Rijpstra W.I.C."/>
            <person name="Sinninghe Damste J.S."/>
            <person name="Rakitin A.L."/>
            <person name="Ravin N.V."/>
            <person name="Dedysh S.N."/>
        </authorList>
    </citation>
    <scope>NUCLEOTIDE SEQUENCE [LARGE SCALE GENOMIC DNA]</scope>
    <source>
        <strain evidence="3">AF10</strain>
    </source>
</reference>
<organism evidence="2 3">
    <name type="scientific">Granulicella sibirica</name>
    <dbReference type="NCBI Taxonomy" id="2479048"/>
    <lineage>
        <taxon>Bacteria</taxon>
        <taxon>Pseudomonadati</taxon>
        <taxon>Acidobacteriota</taxon>
        <taxon>Terriglobia</taxon>
        <taxon>Terriglobales</taxon>
        <taxon>Acidobacteriaceae</taxon>
        <taxon>Granulicella</taxon>
    </lineage>
</organism>
<proteinExistence type="predicted"/>
<dbReference type="RefSeq" id="WP_128911550.1">
    <property type="nucleotide sequence ID" value="NZ_RDSM01000001.1"/>
</dbReference>
<dbReference type="Pfam" id="PF01850">
    <property type="entry name" value="PIN"/>
    <property type="match status" value="1"/>
</dbReference>
<dbReference type="InterPro" id="IPR041705">
    <property type="entry name" value="PIN_Sll0205"/>
</dbReference>
<dbReference type="OrthoDB" id="9798990at2"/>
<feature type="domain" description="PIN" evidence="1">
    <location>
        <begin position="4"/>
        <end position="120"/>
    </location>
</feature>
<dbReference type="InterPro" id="IPR029060">
    <property type="entry name" value="PIN-like_dom_sf"/>
</dbReference>
<dbReference type="SUPFAM" id="SSF88723">
    <property type="entry name" value="PIN domain-like"/>
    <property type="match status" value="1"/>
</dbReference>
<dbReference type="EMBL" id="RDSM01000001">
    <property type="protein sequence ID" value="RXH57373.1"/>
    <property type="molecule type" value="Genomic_DNA"/>
</dbReference>
<dbReference type="InterPro" id="IPR002716">
    <property type="entry name" value="PIN_dom"/>
</dbReference>
<keyword evidence="3" id="KW-1185">Reference proteome</keyword>
<reference evidence="2 3" key="1">
    <citation type="submission" date="2018-11" db="EMBL/GenBank/DDBJ databases">
        <authorList>
            <person name="Mardanov A.V."/>
            <person name="Ravin N.V."/>
            <person name="Dedysh S.N."/>
        </authorList>
    </citation>
    <scope>NUCLEOTIDE SEQUENCE [LARGE SCALE GENOMIC DNA]</scope>
    <source>
        <strain evidence="2 3">AF10</strain>
    </source>
</reference>
<accession>A0A4Q0T1C5</accession>
<name>A0A4Q0T1C5_9BACT</name>
<dbReference type="Proteomes" id="UP000289437">
    <property type="component" value="Unassembled WGS sequence"/>
</dbReference>
<dbReference type="Gene3D" id="3.40.50.1010">
    <property type="entry name" value="5'-nuclease"/>
    <property type="match status" value="1"/>
</dbReference>
<evidence type="ECO:0000313" key="2">
    <source>
        <dbReference type="EMBL" id="RXH57373.1"/>
    </source>
</evidence>
<comment type="caution">
    <text evidence="2">The sequence shown here is derived from an EMBL/GenBank/DDBJ whole genome shotgun (WGS) entry which is preliminary data.</text>
</comment>
<dbReference type="PANTHER" id="PTHR36173:SF2">
    <property type="entry name" value="RIBONUCLEASE VAPC16"/>
    <property type="match status" value="1"/>
</dbReference>
<dbReference type="CDD" id="cd09872">
    <property type="entry name" value="PIN_Sll0205-like"/>
    <property type="match status" value="1"/>
</dbReference>
<evidence type="ECO:0000259" key="1">
    <source>
        <dbReference type="Pfam" id="PF01850"/>
    </source>
</evidence>
<gene>
    <name evidence="2" type="ORF">GRAN_0683</name>
</gene>
<dbReference type="AlphaFoldDB" id="A0A4Q0T1C5"/>